<proteinExistence type="predicted"/>
<dbReference type="AlphaFoldDB" id="A0AAV1I1D3"/>
<dbReference type="PANTHER" id="PTHR28617">
    <property type="entry name" value="CILIA- AND FLAGELLA-ASSOCIATED PROTEIN 77"/>
    <property type="match status" value="1"/>
</dbReference>
<evidence type="ECO:0000313" key="2">
    <source>
        <dbReference type="EMBL" id="CAK0761785.1"/>
    </source>
</evidence>
<accession>A0AAV1I1D3</accession>
<evidence type="ECO:0000256" key="1">
    <source>
        <dbReference type="SAM" id="MobiDB-lite"/>
    </source>
</evidence>
<dbReference type="PANTHER" id="PTHR28617:SF1">
    <property type="entry name" value="CILIA- AND FLAGELLA-ASSOCIATED PROTEIN 77"/>
    <property type="match status" value="1"/>
</dbReference>
<sequence length="210" mass="23466">MQPYTAAWSSILSLSLQTFPASKLGFLKGQVACAAVIRSWAQSDRRMMQEGGPDFVRMNKLAALRGLTKSSQQKVFQRMHPIKLKRGIATIVAAPHLPSDINSYHTYGSLPGFRSMEVIRIMGTDSPSVKSLVQGDYMWDWCQRQHARKDPAAARPAHSSAYKQTTTKAARGHAEAAQRRMGRDGKAQAQPFKLKRFKNIPPIVQSFRPK</sequence>
<dbReference type="Pfam" id="PF14825">
    <property type="entry name" value="CFAP77"/>
    <property type="match status" value="1"/>
</dbReference>
<organism evidence="2 3">
    <name type="scientific">Coccomyxa viridis</name>
    <dbReference type="NCBI Taxonomy" id="1274662"/>
    <lineage>
        <taxon>Eukaryota</taxon>
        <taxon>Viridiplantae</taxon>
        <taxon>Chlorophyta</taxon>
        <taxon>core chlorophytes</taxon>
        <taxon>Trebouxiophyceae</taxon>
        <taxon>Trebouxiophyceae incertae sedis</taxon>
        <taxon>Coccomyxaceae</taxon>
        <taxon>Coccomyxa</taxon>
    </lineage>
</organism>
<keyword evidence="3" id="KW-1185">Reference proteome</keyword>
<comment type="caution">
    <text evidence="2">The sequence shown here is derived from an EMBL/GenBank/DDBJ whole genome shotgun (WGS) entry which is preliminary data.</text>
</comment>
<dbReference type="EMBL" id="CAUYUE010000004">
    <property type="protein sequence ID" value="CAK0761785.1"/>
    <property type="molecule type" value="Genomic_DNA"/>
</dbReference>
<dbReference type="Proteomes" id="UP001314263">
    <property type="component" value="Unassembled WGS sequence"/>
</dbReference>
<reference evidence="2 3" key="1">
    <citation type="submission" date="2023-10" db="EMBL/GenBank/DDBJ databases">
        <authorList>
            <person name="Maclean D."/>
            <person name="Macfadyen A."/>
        </authorList>
    </citation>
    <scope>NUCLEOTIDE SEQUENCE [LARGE SCALE GENOMIC DNA]</scope>
</reference>
<name>A0AAV1I1D3_9CHLO</name>
<feature type="region of interest" description="Disordered" evidence="1">
    <location>
        <begin position="149"/>
        <end position="195"/>
    </location>
</feature>
<protein>
    <submittedName>
        <fullName evidence="2">Uncharacterized protein</fullName>
    </submittedName>
</protein>
<evidence type="ECO:0000313" key="3">
    <source>
        <dbReference type="Proteomes" id="UP001314263"/>
    </source>
</evidence>
<feature type="compositionally biased region" description="Basic and acidic residues" evidence="1">
    <location>
        <begin position="172"/>
        <end position="186"/>
    </location>
</feature>
<gene>
    <name evidence="2" type="ORF">CVIRNUC_002893</name>
</gene>
<dbReference type="InterPro" id="IPR029147">
    <property type="entry name" value="CFAP77"/>
</dbReference>